<dbReference type="PANTHER" id="PTHR30282">
    <property type="entry name" value="P-AMINOBENZOYL GLUTAMATE TRANSPORTER"/>
    <property type="match status" value="1"/>
</dbReference>
<feature type="transmembrane region" description="Helical" evidence="2">
    <location>
        <begin position="214"/>
        <end position="236"/>
    </location>
</feature>
<name>A0A931ANZ9_9ACTN</name>
<dbReference type="GO" id="GO:1902604">
    <property type="term" value="P:p-aminobenzoyl-glutamate transmembrane transport"/>
    <property type="evidence" value="ECO:0007669"/>
    <property type="project" value="InterPro"/>
</dbReference>
<feature type="transmembrane region" description="Helical" evidence="2">
    <location>
        <begin position="487"/>
        <end position="512"/>
    </location>
</feature>
<dbReference type="PANTHER" id="PTHR30282:SF0">
    <property type="entry name" value="P-AMINOBENZOYL-GLUTAMATE TRANSPORT PROTEIN"/>
    <property type="match status" value="1"/>
</dbReference>
<comment type="caution">
    <text evidence="3">The sequence shown here is derived from an EMBL/GenBank/DDBJ whole genome shotgun (WGS) entry which is preliminary data.</text>
</comment>
<dbReference type="InterPro" id="IPR004697">
    <property type="entry name" value="AbgT"/>
</dbReference>
<protein>
    <submittedName>
        <fullName evidence="3">AbgT family transporter</fullName>
    </submittedName>
</protein>
<feature type="transmembrane region" description="Helical" evidence="2">
    <location>
        <begin position="88"/>
        <end position="111"/>
    </location>
</feature>
<dbReference type="RefSeq" id="WP_195902750.1">
    <property type="nucleotide sequence ID" value="NZ_JADOGI010000331.1"/>
</dbReference>
<feature type="transmembrane region" description="Helical" evidence="2">
    <location>
        <begin position="321"/>
        <end position="343"/>
    </location>
</feature>
<feature type="region of interest" description="Disordered" evidence="1">
    <location>
        <begin position="243"/>
        <end position="268"/>
    </location>
</feature>
<dbReference type="Pfam" id="PF03806">
    <property type="entry name" value="ABG_transport"/>
    <property type="match status" value="1"/>
</dbReference>
<evidence type="ECO:0000313" key="3">
    <source>
        <dbReference type="EMBL" id="MBF8193904.1"/>
    </source>
</evidence>
<feature type="transmembrane region" description="Helical" evidence="2">
    <location>
        <begin position="400"/>
        <end position="419"/>
    </location>
</feature>
<keyword evidence="2" id="KW-0812">Transmembrane</keyword>
<dbReference type="GO" id="GO:0015558">
    <property type="term" value="F:secondary active p-aminobenzoyl-glutamate transmembrane transporter activity"/>
    <property type="evidence" value="ECO:0007669"/>
    <property type="project" value="InterPro"/>
</dbReference>
<reference evidence="3" key="1">
    <citation type="submission" date="2020-11" db="EMBL/GenBank/DDBJ databases">
        <title>Whole-genome analyses of Nonomuraea sp. K274.</title>
        <authorList>
            <person name="Veyisoglu A."/>
        </authorList>
    </citation>
    <scope>NUCLEOTIDE SEQUENCE</scope>
    <source>
        <strain evidence="3">K274</strain>
    </source>
</reference>
<evidence type="ECO:0000313" key="4">
    <source>
        <dbReference type="Proteomes" id="UP000605361"/>
    </source>
</evidence>
<sequence length="525" mass="54179">MLKTGQPTTLDRVLGGVERLGNRLPSPFVMFVGLFVLIALASWLAAALGATVQLPGAAEATPVKNVLSGEGLVELLGSAVDNFVEFPALGPVLTVVLGVGVAQGTGALEAAVRLAFYRVPRSLVPYVVAFVACQGHVMSDASFLVIPPLAALVFSAVGRHPLAGLIGAYACTATGYAGGLLLGTLDASLAGITEKAAALLPGTDGYSTNIAMNYYFGAAAGLVLPIVGGLLISRVLEPRLPAWRPGKGSGDGPGAGPGDGPGHGRDGARVEVTPQERRALLVSGLVVAGFLALVVVAWLIPGSPLRDPDGSLVPSPLLSNLVPIIALVFFLFGYTYGRVIGLAKKDRDVYAMMTTAIKEMGGFITLIFIVAQTLSVLSWSGLATFLAVELADAAKAVGLVGFPALVFLVLLSMVLNLVITSGSGLWSLESTVMVPALMLLGLSPAIIQATHRIGDSITQAISPMHIFLYFILAAAQKYEPGLKLGTLVSRLLPFVPAFGLVWVGVLAVFYFVGLPVGPGASIQLP</sequence>
<proteinExistence type="predicted"/>
<evidence type="ECO:0000256" key="2">
    <source>
        <dbReference type="SAM" id="Phobius"/>
    </source>
</evidence>
<dbReference type="Proteomes" id="UP000605361">
    <property type="component" value="Unassembled WGS sequence"/>
</dbReference>
<keyword evidence="4" id="KW-1185">Reference proteome</keyword>
<keyword evidence="2" id="KW-1133">Transmembrane helix</keyword>
<feature type="transmembrane region" description="Helical" evidence="2">
    <location>
        <begin position="28"/>
        <end position="46"/>
    </location>
</feature>
<dbReference type="AlphaFoldDB" id="A0A931ANZ9"/>
<evidence type="ECO:0000256" key="1">
    <source>
        <dbReference type="SAM" id="MobiDB-lite"/>
    </source>
</evidence>
<dbReference type="EMBL" id="JADOGI010000331">
    <property type="protein sequence ID" value="MBF8193904.1"/>
    <property type="molecule type" value="Genomic_DNA"/>
</dbReference>
<gene>
    <name evidence="3" type="ORF">ITP53_51170</name>
</gene>
<organism evidence="3 4">
    <name type="scientific">Nonomuraea cypriaca</name>
    <dbReference type="NCBI Taxonomy" id="1187855"/>
    <lineage>
        <taxon>Bacteria</taxon>
        <taxon>Bacillati</taxon>
        <taxon>Actinomycetota</taxon>
        <taxon>Actinomycetes</taxon>
        <taxon>Streptosporangiales</taxon>
        <taxon>Streptosporangiaceae</taxon>
        <taxon>Nonomuraea</taxon>
    </lineage>
</organism>
<feature type="transmembrane region" description="Helical" evidence="2">
    <location>
        <begin position="363"/>
        <end position="388"/>
    </location>
</feature>
<accession>A0A931ANZ9</accession>
<feature type="transmembrane region" description="Helical" evidence="2">
    <location>
        <begin position="456"/>
        <end position="475"/>
    </location>
</feature>
<keyword evidence="2" id="KW-0472">Membrane</keyword>
<feature type="compositionally biased region" description="Gly residues" evidence="1">
    <location>
        <begin position="247"/>
        <end position="261"/>
    </location>
</feature>
<feature type="transmembrane region" description="Helical" evidence="2">
    <location>
        <begin position="279"/>
        <end position="301"/>
    </location>
</feature>
<feature type="transmembrane region" description="Helical" evidence="2">
    <location>
        <begin position="431"/>
        <end position="450"/>
    </location>
</feature>